<organism evidence="1 2">
    <name type="scientific">Marinomonas spartinae</name>
    <dbReference type="NCBI Taxonomy" id="1792290"/>
    <lineage>
        <taxon>Bacteria</taxon>
        <taxon>Pseudomonadati</taxon>
        <taxon>Pseudomonadota</taxon>
        <taxon>Gammaproteobacteria</taxon>
        <taxon>Oceanospirillales</taxon>
        <taxon>Oceanospirillaceae</taxon>
        <taxon>Marinomonas</taxon>
    </lineage>
</organism>
<dbReference type="STRING" id="1792290.MSP8886_03476"/>
<name>A0A1A8TPD3_9GAMM</name>
<dbReference type="EMBL" id="FLOB01000010">
    <property type="protein sequence ID" value="SBS35767.1"/>
    <property type="molecule type" value="Genomic_DNA"/>
</dbReference>
<proteinExistence type="predicted"/>
<gene>
    <name evidence="1" type="ORF">MSP8886_03476</name>
</gene>
<sequence>MLLDVSQFPLVWIRLNAQCADPEASLFDEFEALLARKSVFVLLNDEGLNEDEGDHEHSPEEMKQMSLWMKRHKSELRSFVKAAIYIEPNTAKRLATKAFALVYEKFWGYPMFMVATKNEALDLAQTLLLSEQIEAWTPF</sequence>
<accession>A0A1A8TPD3</accession>
<dbReference type="Proteomes" id="UP000092544">
    <property type="component" value="Unassembled WGS sequence"/>
</dbReference>
<protein>
    <submittedName>
        <fullName evidence="1">Uncharacterized protein</fullName>
    </submittedName>
</protein>
<dbReference type="AlphaFoldDB" id="A0A1A8TPD3"/>
<dbReference type="RefSeq" id="WP_067018726.1">
    <property type="nucleotide sequence ID" value="NZ_FLOB01000010.1"/>
</dbReference>
<evidence type="ECO:0000313" key="2">
    <source>
        <dbReference type="Proteomes" id="UP000092544"/>
    </source>
</evidence>
<keyword evidence="2" id="KW-1185">Reference proteome</keyword>
<dbReference type="OrthoDB" id="8905727at2"/>
<evidence type="ECO:0000313" key="1">
    <source>
        <dbReference type="EMBL" id="SBS35767.1"/>
    </source>
</evidence>
<reference evidence="1 2" key="1">
    <citation type="submission" date="2016-06" db="EMBL/GenBank/DDBJ databases">
        <authorList>
            <person name="Kjaerup R.B."/>
            <person name="Dalgaard T.S."/>
            <person name="Juul-Madsen H.R."/>
        </authorList>
    </citation>
    <scope>NUCLEOTIDE SEQUENCE [LARGE SCALE GENOMIC DNA]</scope>
    <source>
        <strain evidence="1 2">CECT 8886</strain>
    </source>
</reference>